<dbReference type="PROSITE" id="PS50093">
    <property type="entry name" value="PKD"/>
    <property type="match status" value="1"/>
</dbReference>
<dbReference type="CDD" id="cd00146">
    <property type="entry name" value="PKD"/>
    <property type="match status" value="1"/>
</dbReference>
<dbReference type="Pfam" id="PF13585">
    <property type="entry name" value="CHU_C"/>
    <property type="match status" value="1"/>
</dbReference>
<comment type="caution">
    <text evidence="3">The sequence shown here is derived from an EMBL/GenBank/DDBJ whole genome shotgun (WGS) entry which is preliminary data.</text>
</comment>
<dbReference type="PANTHER" id="PTHR35580">
    <property type="entry name" value="CELL SURFACE GLYCOPROTEIN (S-LAYER PROTEIN)-LIKE PROTEIN"/>
    <property type="match status" value="1"/>
</dbReference>
<evidence type="ECO:0000256" key="1">
    <source>
        <dbReference type="SAM" id="SignalP"/>
    </source>
</evidence>
<dbReference type="InterPro" id="IPR013783">
    <property type="entry name" value="Ig-like_fold"/>
</dbReference>
<evidence type="ECO:0000313" key="3">
    <source>
        <dbReference type="EMBL" id="MBO0357470.1"/>
    </source>
</evidence>
<dbReference type="Pfam" id="PF18911">
    <property type="entry name" value="PKD_4"/>
    <property type="match status" value="1"/>
</dbReference>
<dbReference type="EMBL" id="JAFLQZ010000003">
    <property type="protein sequence ID" value="MBO0357470.1"/>
    <property type="molecule type" value="Genomic_DNA"/>
</dbReference>
<dbReference type="InterPro" id="IPR000601">
    <property type="entry name" value="PKD_dom"/>
</dbReference>
<sequence>MKKLLFTLWAVIMGLSAHAAELMAPPYQFIANKGQWPTQVRFAADVPGGRLFLEPTGFSYNLQAQDAGHHADDPNTPQLIRGHSFRTRLLGAQSVSPAVGELLLPTYHNYFIGNQPSEWATQVPLFEAVRYRQLYPGVDMVWHTAARQLKYDYELTPGTDPSLIRLQYEGLDGLEVVNGALQLHTSLGVITEQAPVAWQTDASGRRHPVECHYVLTGQEVRFAVRQRNPRWALTIDPALIFSTYSSASGGLSANVAAADAQGQVYTAGYTITPPFPVTVGAYQTQDQGADIGLMKLNPTGTALLFATYLGGSGQEYPLDMAFGSNQEPILLNISSALNYPLLPSGGYDRTKGGNQDYVITRLNTTGTQLRGSTYLGGAGTEGGSLSSNASSITVAPNGDVLVGGITGSSDFPTRNGVQNTRPSSTSIEGVVARLDGGLNTLIWSTYLGGSGEDQINDIVLAANGSLYVCGSTNSPNFPLGAAGLNRVTFGNTDGFVLNLSGTGNSIVSGTYLGTTQADIARFVDIDASGRILVAGATLGGYPTTAGVFQSLTATGRVFIHCLNPALTQTAFATQIGLNNATTFLDSNYITGFGIDACGRLLFSAYTTLQQAPLSTDALQRNPRSLYLCALSGDARTLVYGSYFGGPQGGGSNFSQTHLHFAASNQITRTGDLYHVECTTSNQFPTTPGVYAPARIGTSNNAGGIFKFSFSGGLAPLRASIAPVLPGCAPHLIQFTNTSMGGSHYRWNFGDGSPIDTSFSPLHSFATAGRYRVRLEVRPPAQCSNNSDTTSVLVVATTALPPVVHIDSVKCGQPLELDARGTGTYLWNTGQTTRTITVSEPGSYSVATATPGQCIAEQRFEIKPLTFRRPPNIITPNHDDKNDYFKLLGPLQGAELRVFNRWGKEVFHSRQYDNTWQADSQPAGIYYYLATRPECGITYKGWLEITR</sequence>
<organism evidence="3 4">
    <name type="scientific">Hymenobacter telluris</name>
    <dbReference type="NCBI Taxonomy" id="2816474"/>
    <lineage>
        <taxon>Bacteria</taxon>
        <taxon>Pseudomonadati</taxon>
        <taxon>Bacteroidota</taxon>
        <taxon>Cytophagia</taxon>
        <taxon>Cytophagales</taxon>
        <taxon>Hymenobacteraceae</taxon>
        <taxon>Hymenobacter</taxon>
    </lineage>
</organism>
<feature type="domain" description="PKD" evidence="2">
    <location>
        <begin position="744"/>
        <end position="798"/>
    </location>
</feature>
<dbReference type="AlphaFoldDB" id="A0A939EVM5"/>
<dbReference type="InterPro" id="IPR052918">
    <property type="entry name" value="Motility_Chemotaxis_Reg"/>
</dbReference>
<dbReference type="Proteomes" id="UP000664144">
    <property type="component" value="Unassembled WGS sequence"/>
</dbReference>
<name>A0A939EVM5_9BACT</name>
<feature type="chain" id="PRO_5037068569" evidence="1">
    <location>
        <begin position="20"/>
        <end position="946"/>
    </location>
</feature>
<keyword evidence="1" id="KW-0732">Signal</keyword>
<keyword evidence="4" id="KW-1185">Reference proteome</keyword>
<accession>A0A939EVM5</accession>
<proteinExistence type="predicted"/>
<dbReference type="Gene3D" id="2.60.40.10">
    <property type="entry name" value="Immunoglobulins"/>
    <property type="match status" value="1"/>
</dbReference>
<dbReference type="SUPFAM" id="SSF50993">
    <property type="entry name" value="Peptidase/esterase 'gauge' domain"/>
    <property type="match status" value="1"/>
</dbReference>
<dbReference type="InterPro" id="IPR010620">
    <property type="entry name" value="SBBP_repeat"/>
</dbReference>
<evidence type="ECO:0000313" key="4">
    <source>
        <dbReference type="Proteomes" id="UP000664144"/>
    </source>
</evidence>
<reference evidence="3" key="1">
    <citation type="submission" date="2021-03" db="EMBL/GenBank/DDBJ databases">
        <authorList>
            <person name="Kim M.K."/>
        </authorList>
    </citation>
    <scope>NUCLEOTIDE SEQUENCE</scope>
    <source>
        <strain evidence="3">BT186</strain>
    </source>
</reference>
<dbReference type="Pfam" id="PF25778">
    <property type="entry name" value="DUF7948"/>
    <property type="match status" value="1"/>
</dbReference>
<evidence type="ECO:0000259" key="2">
    <source>
        <dbReference type="PROSITE" id="PS50093"/>
    </source>
</evidence>
<gene>
    <name evidence="3" type="ORF">J0X19_05900</name>
</gene>
<dbReference type="InterPro" id="IPR057708">
    <property type="entry name" value="DUF7948"/>
</dbReference>
<protein>
    <submittedName>
        <fullName evidence="3">Gliding motility-associated C-terminal domain-containing protein</fullName>
    </submittedName>
</protein>
<dbReference type="RefSeq" id="WP_206982520.1">
    <property type="nucleotide sequence ID" value="NZ_JAFLQZ010000003.1"/>
</dbReference>
<dbReference type="SUPFAM" id="SSF49299">
    <property type="entry name" value="PKD domain"/>
    <property type="match status" value="1"/>
</dbReference>
<dbReference type="PANTHER" id="PTHR35580:SF1">
    <property type="entry name" value="PHYTASE-LIKE DOMAIN-CONTAINING PROTEIN"/>
    <property type="match status" value="1"/>
</dbReference>
<feature type="signal peptide" evidence="1">
    <location>
        <begin position="1"/>
        <end position="19"/>
    </location>
</feature>
<dbReference type="InterPro" id="IPR035986">
    <property type="entry name" value="PKD_dom_sf"/>
</dbReference>
<dbReference type="Pfam" id="PF06739">
    <property type="entry name" value="SBBP"/>
    <property type="match status" value="1"/>
</dbReference>